<evidence type="ECO:0000313" key="2">
    <source>
        <dbReference type="EMBL" id="VAW62974.1"/>
    </source>
</evidence>
<reference evidence="2" key="1">
    <citation type="submission" date="2018-06" db="EMBL/GenBank/DDBJ databases">
        <authorList>
            <person name="Zhirakovskaya E."/>
        </authorList>
    </citation>
    <scope>NUCLEOTIDE SEQUENCE</scope>
</reference>
<evidence type="ECO:0000259" key="1">
    <source>
        <dbReference type="Pfam" id="PF13657"/>
    </source>
</evidence>
<accession>A0A3B0Y3C0</accession>
<organism evidence="2">
    <name type="scientific">hydrothermal vent metagenome</name>
    <dbReference type="NCBI Taxonomy" id="652676"/>
    <lineage>
        <taxon>unclassified sequences</taxon>
        <taxon>metagenomes</taxon>
        <taxon>ecological metagenomes</taxon>
    </lineage>
</organism>
<gene>
    <name evidence="2" type="ORF">MNBD_GAMMA10-656</name>
</gene>
<protein>
    <recommendedName>
        <fullName evidence="1">HipA N-terminal subdomain 1 domain-containing protein</fullName>
    </recommendedName>
</protein>
<name>A0A3B0Y3C0_9ZZZZ</name>
<dbReference type="NCBIfam" id="TIGR03071">
    <property type="entry name" value="couple_hipA"/>
    <property type="match status" value="1"/>
</dbReference>
<sequence>MHNDTLNVWTNGHHVGYLWRGDRNQMGFQYSEEWLENPARFPVSKTLPLRAKPYEAGANNHVAHHYFANLLPEANS</sequence>
<feature type="domain" description="HipA N-terminal subdomain 1" evidence="1">
    <location>
        <begin position="6"/>
        <end position="74"/>
    </location>
</feature>
<dbReference type="AlphaFoldDB" id="A0A3B0Y3C0"/>
<proteinExistence type="predicted"/>
<feature type="non-terminal residue" evidence="2">
    <location>
        <position position="76"/>
    </location>
</feature>
<dbReference type="EMBL" id="UOFJ01000086">
    <property type="protein sequence ID" value="VAW62974.1"/>
    <property type="molecule type" value="Genomic_DNA"/>
</dbReference>
<dbReference type="InterPro" id="IPR017508">
    <property type="entry name" value="HipA_N1"/>
</dbReference>
<dbReference type="Pfam" id="PF13657">
    <property type="entry name" value="Couple_hipA"/>
    <property type="match status" value="1"/>
</dbReference>